<dbReference type="AlphaFoldDB" id="A0A223S1X2"/>
<dbReference type="Pfam" id="PF20064">
    <property type="entry name" value="DUF6463"/>
    <property type="match status" value="1"/>
</dbReference>
<accession>A0A223S1X2</accession>
<name>A0A223S1X2_9ACTN</name>
<dbReference type="InterPro" id="IPR045590">
    <property type="entry name" value="DUF6463"/>
</dbReference>
<proteinExistence type="predicted"/>
<evidence type="ECO:0000313" key="2">
    <source>
        <dbReference type="EMBL" id="ASU82123.1"/>
    </source>
</evidence>
<dbReference type="KEGG" id="ngv:CDO52_04400"/>
<evidence type="ECO:0000256" key="1">
    <source>
        <dbReference type="SAM" id="Phobius"/>
    </source>
</evidence>
<sequence length="121" mass="12672">MISRSPGRWVQALAGLHFATGIILYRKPAGDMAADGVVSTVPDWGDRATAFWFLALAPAMWTTGRLLRSAEENGDTRAQRTAGAALVATGATGAAMMPASGFWGVAALGAWAWAKGRRASH</sequence>
<keyword evidence="1" id="KW-0472">Membrane</keyword>
<reference evidence="2 3" key="1">
    <citation type="submission" date="2017-08" db="EMBL/GenBank/DDBJ databases">
        <title>The complete genome sequence of Nocardiopsis gilva YIM 90087.</title>
        <authorList>
            <person name="Yin M."/>
            <person name="Tang S."/>
        </authorList>
    </citation>
    <scope>NUCLEOTIDE SEQUENCE [LARGE SCALE GENOMIC DNA]</scope>
    <source>
        <strain evidence="2 3">YIM 90087</strain>
    </source>
</reference>
<feature type="transmembrane region" description="Helical" evidence="1">
    <location>
        <begin position="87"/>
        <end position="114"/>
    </location>
</feature>
<dbReference type="RefSeq" id="WP_017621312.1">
    <property type="nucleotide sequence ID" value="NZ_ANBG01000404.1"/>
</dbReference>
<keyword evidence="3" id="KW-1185">Reference proteome</keyword>
<dbReference type="Proteomes" id="UP000215005">
    <property type="component" value="Chromosome"/>
</dbReference>
<keyword evidence="1" id="KW-1133">Transmembrane helix</keyword>
<evidence type="ECO:0000313" key="3">
    <source>
        <dbReference type="Proteomes" id="UP000215005"/>
    </source>
</evidence>
<protein>
    <submittedName>
        <fullName evidence="2">Uncharacterized protein</fullName>
    </submittedName>
</protein>
<keyword evidence="1" id="KW-0812">Transmembrane</keyword>
<dbReference type="EMBL" id="CP022753">
    <property type="protein sequence ID" value="ASU82123.1"/>
    <property type="molecule type" value="Genomic_DNA"/>
</dbReference>
<gene>
    <name evidence="2" type="ORF">CDO52_04400</name>
</gene>
<organism evidence="2 3">
    <name type="scientific">Nocardiopsis gilva YIM 90087</name>
    <dbReference type="NCBI Taxonomy" id="1235441"/>
    <lineage>
        <taxon>Bacteria</taxon>
        <taxon>Bacillati</taxon>
        <taxon>Actinomycetota</taxon>
        <taxon>Actinomycetes</taxon>
        <taxon>Streptosporangiales</taxon>
        <taxon>Nocardiopsidaceae</taxon>
        <taxon>Nocardiopsis</taxon>
    </lineage>
</organism>